<dbReference type="AlphaFoldDB" id="A0A4Q1JHF9"/>
<feature type="non-terminal residue" evidence="2">
    <location>
        <position position="102"/>
    </location>
</feature>
<feature type="transmembrane region" description="Helical" evidence="1">
    <location>
        <begin position="12"/>
        <end position="33"/>
    </location>
</feature>
<protein>
    <submittedName>
        <fullName evidence="2">EamA/RhaT family transporter</fullName>
    </submittedName>
</protein>
<comment type="caution">
    <text evidence="2">The sequence shown here is derived from an EMBL/GenBank/DDBJ whole genome shotgun (WGS) entry which is preliminary data.</text>
</comment>
<reference evidence="2 3" key="1">
    <citation type="submission" date="2019-01" db="EMBL/GenBank/DDBJ databases">
        <title>Ancylomarina salipaludis sp. nov., isolated from a salt marsh.</title>
        <authorList>
            <person name="Yoon J.-H."/>
        </authorList>
    </citation>
    <scope>NUCLEOTIDE SEQUENCE [LARGE SCALE GENOMIC DNA]</scope>
    <source>
        <strain evidence="2 3">SHSM-M15</strain>
    </source>
</reference>
<dbReference type="EMBL" id="SAXA01000046">
    <property type="protein sequence ID" value="RXQ86866.1"/>
    <property type="molecule type" value="Genomic_DNA"/>
</dbReference>
<proteinExistence type="predicted"/>
<organism evidence="2 3">
    <name type="scientific">Ancylomarina salipaludis</name>
    <dbReference type="NCBI Taxonomy" id="2501299"/>
    <lineage>
        <taxon>Bacteria</taxon>
        <taxon>Pseudomonadati</taxon>
        <taxon>Bacteroidota</taxon>
        <taxon>Bacteroidia</taxon>
        <taxon>Marinilabiliales</taxon>
        <taxon>Marinifilaceae</taxon>
        <taxon>Ancylomarina</taxon>
    </lineage>
</organism>
<sequence>MAASDGREQRIGFACASLVLVIWSGFILVSRAGATGVLTPWDLAALRHAVAFAVLAPFAAGGALGAIPGYRVLALGAFAGLGFPLCAYVAFTMAPASHGAVL</sequence>
<feature type="transmembrane region" description="Helical" evidence="1">
    <location>
        <begin position="45"/>
        <end position="65"/>
    </location>
</feature>
<evidence type="ECO:0000256" key="1">
    <source>
        <dbReference type="SAM" id="Phobius"/>
    </source>
</evidence>
<evidence type="ECO:0000313" key="2">
    <source>
        <dbReference type="EMBL" id="RXQ86866.1"/>
    </source>
</evidence>
<evidence type="ECO:0000313" key="3">
    <source>
        <dbReference type="Proteomes" id="UP000289703"/>
    </source>
</evidence>
<keyword evidence="1" id="KW-1133">Transmembrane helix</keyword>
<gene>
    <name evidence="2" type="ORF">EO244_16815</name>
</gene>
<keyword evidence="3" id="KW-1185">Reference proteome</keyword>
<accession>A0A4Q1JHF9</accession>
<keyword evidence="1" id="KW-0812">Transmembrane</keyword>
<feature type="transmembrane region" description="Helical" evidence="1">
    <location>
        <begin position="72"/>
        <end position="94"/>
    </location>
</feature>
<name>A0A4Q1JHF9_9BACT</name>
<keyword evidence="1" id="KW-0472">Membrane</keyword>
<dbReference type="Proteomes" id="UP000289703">
    <property type="component" value="Unassembled WGS sequence"/>
</dbReference>